<keyword evidence="1" id="KW-0479">Metal-binding</keyword>
<evidence type="ECO:0000256" key="3">
    <source>
        <dbReference type="ARBA" id="ARBA00022833"/>
    </source>
</evidence>
<dbReference type="InterPro" id="IPR024158">
    <property type="entry name" value="Mt_import_TIM15"/>
</dbReference>
<dbReference type="Pfam" id="PF05180">
    <property type="entry name" value="zf-DNL"/>
    <property type="match status" value="1"/>
</dbReference>
<evidence type="ECO:0000256" key="2">
    <source>
        <dbReference type="ARBA" id="ARBA00022771"/>
    </source>
</evidence>
<evidence type="ECO:0000256" key="5">
    <source>
        <dbReference type="SAM" id="MobiDB-lite"/>
    </source>
</evidence>
<protein>
    <recommendedName>
        <fullName evidence="6">DNL-type domain-containing protein</fullName>
    </recommendedName>
</protein>
<feature type="domain" description="DNL-type" evidence="6">
    <location>
        <begin position="85"/>
        <end position="180"/>
    </location>
</feature>
<organism evidence="7 8">
    <name type="scientific">Phaeosphaeria nodorum (strain SN15 / ATCC MYA-4574 / FGSC 10173)</name>
    <name type="common">Glume blotch fungus</name>
    <name type="synonym">Parastagonospora nodorum</name>
    <dbReference type="NCBI Taxonomy" id="321614"/>
    <lineage>
        <taxon>Eukaryota</taxon>
        <taxon>Fungi</taxon>
        <taxon>Dikarya</taxon>
        <taxon>Ascomycota</taxon>
        <taxon>Pezizomycotina</taxon>
        <taxon>Dothideomycetes</taxon>
        <taxon>Pleosporomycetidae</taxon>
        <taxon>Pleosporales</taxon>
        <taxon>Pleosporineae</taxon>
        <taxon>Phaeosphaeriaceae</taxon>
        <taxon>Parastagonospora</taxon>
    </lineage>
</organism>
<feature type="compositionally biased region" description="Basic and acidic residues" evidence="5">
    <location>
        <begin position="181"/>
        <end position="194"/>
    </location>
</feature>
<dbReference type="AlphaFoldDB" id="A0A7U2HYJ1"/>
<keyword evidence="2 4" id="KW-0863">Zinc-finger</keyword>
<dbReference type="EMBL" id="CP069027">
    <property type="protein sequence ID" value="QRC95069.1"/>
    <property type="molecule type" value="Genomic_DNA"/>
</dbReference>
<dbReference type="GO" id="GO:0008270">
    <property type="term" value="F:zinc ion binding"/>
    <property type="evidence" value="ECO:0007669"/>
    <property type="project" value="UniProtKB-KW"/>
</dbReference>
<evidence type="ECO:0000256" key="1">
    <source>
        <dbReference type="ARBA" id="ARBA00022723"/>
    </source>
</evidence>
<evidence type="ECO:0000259" key="6">
    <source>
        <dbReference type="PROSITE" id="PS51501"/>
    </source>
</evidence>
<gene>
    <name evidence="7" type="ORF">JI435_028000</name>
</gene>
<dbReference type="PROSITE" id="PS51501">
    <property type="entry name" value="ZF_DNL"/>
    <property type="match status" value="1"/>
</dbReference>
<feature type="compositionally biased region" description="Polar residues" evidence="5">
    <location>
        <begin position="62"/>
        <end position="78"/>
    </location>
</feature>
<dbReference type="PANTHER" id="PTHR20922">
    <property type="entry name" value="DNL-TYPE ZINC FINGER PROTEIN"/>
    <property type="match status" value="1"/>
</dbReference>
<keyword evidence="8" id="KW-1185">Reference proteome</keyword>
<proteinExistence type="predicted"/>
<dbReference type="VEuPathDB" id="FungiDB:JI435_028000"/>
<dbReference type="InterPro" id="IPR007853">
    <property type="entry name" value="Znf_DNL-typ"/>
</dbReference>
<evidence type="ECO:0000313" key="7">
    <source>
        <dbReference type="EMBL" id="QRC95069.1"/>
    </source>
</evidence>
<reference evidence="8" key="1">
    <citation type="journal article" date="2021" name="BMC Genomics">
        <title>Chromosome-level genome assembly and manually-curated proteome of model necrotroph Parastagonospora nodorum Sn15 reveals a genome-wide trove of candidate effector homologs, and redundancy of virulence-related functions within an accessory chromosome.</title>
        <authorList>
            <person name="Bertazzoni S."/>
            <person name="Jones D.A.B."/>
            <person name="Phan H.T."/>
            <person name="Tan K.-C."/>
            <person name="Hane J.K."/>
        </authorList>
    </citation>
    <scope>NUCLEOTIDE SEQUENCE [LARGE SCALE GENOMIC DNA]</scope>
    <source>
        <strain evidence="8">SN15 / ATCC MYA-4574 / FGSC 10173)</strain>
    </source>
</reference>
<evidence type="ECO:0000313" key="8">
    <source>
        <dbReference type="Proteomes" id="UP000663193"/>
    </source>
</evidence>
<accession>A0A7U2HYJ1</accession>
<feature type="region of interest" description="Disordered" evidence="5">
    <location>
        <begin position="59"/>
        <end position="84"/>
    </location>
</feature>
<keyword evidence="3" id="KW-0862">Zinc</keyword>
<dbReference type="OrthoDB" id="512667at2759"/>
<evidence type="ECO:0000256" key="4">
    <source>
        <dbReference type="PROSITE-ProRule" id="PRU00834"/>
    </source>
</evidence>
<dbReference type="Proteomes" id="UP000663193">
    <property type="component" value="Chromosome 5"/>
</dbReference>
<sequence>MRPSHSLLRAFARASAPQTFKAPSSQHIPAPAKRLLHTLRTSPVTRPSPILARARAVPTCRYESTSSGPKPATSTTAPESRLDREQVPSYELTFTCNVCKTRSSHRLSKQGYHHGTILISCPDCKNRHLISDHLKIFSDKSVTIEDLMREKGNLVKKGSLSAEGDVEFWDDGSSTPRSAHFHSESKPKGDERFVEQPASKNPTPDRSE</sequence>
<feature type="region of interest" description="Disordered" evidence="5">
    <location>
        <begin position="165"/>
        <end position="208"/>
    </location>
</feature>
<name>A0A7U2HYJ1_PHANO</name>
<dbReference type="PANTHER" id="PTHR20922:SF13">
    <property type="entry name" value="DNL-TYPE ZINC FINGER PROTEIN"/>
    <property type="match status" value="1"/>
</dbReference>